<sequence>MGMEIIDFKATKCKHCYKCVRYCDVKAIQVKDERAVIMPDRCILCGHCLKICPQSAKTLRSDLDMVKGFLREGMRMVVSIAPAYMGLLKYKTIGQVRGALMRLGFEDVRETSEGAAFVTAEYAKILKEHKMDNIITTCCPSVNDLVEIYYPQLVPYLAPVVSPMIAHGKLLKEELGRDVRVVFLGPCIAKKKESKDPRHEGYIDAVLNFNDINKWLEEEDIVIEDCEDRPFTAFDPKVNRLYPVTNGVVNSVLATEEENDGYRKFYVHGVANCIDLCKSMARGEINGCFIEMNMCSGGCIKGPTVNDEFISRFKVKLDMEESIAREPAARRQMEPVWENVDFGKRFEDHSPRDLQPTEEQIREILRMTNKFKPEDELNCGACGYPTCREKAIAVFQHKAEVSMCIPFMHEKAESMANLVMETSPNIVLIVGDDMRILEYSDVGEKYFGKTRSEALKMYLYELIDPANFQWVFDTHQNIHGKRVNYPEYSLSTLQNIVYIEKENAVLATFIDITREEELAKEEYEKKLETIDLAQKIIHKQMMVAQEIAGLLGETTAETKTTLTKLCHSLLEDGSDGIYGGGEEDITLPDVHLGSGARPLSGVMTPGNTGAGAGTAGSAGLAGSTGMTGSAGLAGGIGTAGSAGLAGGTGTAGNAGTAGAAGISGNAAAPEQKKGYVHIGSAAPAGRKTGYVHLNSADLKKPGGSGGR</sequence>
<feature type="domain" description="4Fe-4S ferredoxin-type" evidence="6">
    <location>
        <begin position="2"/>
        <end position="32"/>
    </location>
</feature>
<evidence type="ECO:0000313" key="10">
    <source>
        <dbReference type="Proteomes" id="UP000669239"/>
    </source>
</evidence>
<reference evidence="8" key="3">
    <citation type="submission" date="2022-01" db="EMBL/GenBank/DDBJ databases">
        <title>Collection of gut derived symbiotic bacterial strains cultured from healthy donors.</title>
        <authorList>
            <person name="Lin H."/>
            <person name="Kohout C."/>
            <person name="Waligurski E."/>
            <person name="Pamer E.G."/>
        </authorList>
    </citation>
    <scope>NUCLEOTIDE SEQUENCE</scope>
    <source>
        <strain evidence="8">DFI.6.55</strain>
    </source>
</reference>
<dbReference type="GO" id="GO:0016301">
    <property type="term" value="F:kinase activity"/>
    <property type="evidence" value="ECO:0007669"/>
    <property type="project" value="UniProtKB-KW"/>
</dbReference>
<evidence type="ECO:0000313" key="9">
    <source>
        <dbReference type="EMBL" id="NSJ47393.1"/>
    </source>
</evidence>
<dbReference type="AlphaFoldDB" id="A0AAW5C0B7"/>
<reference evidence="9" key="2">
    <citation type="submission" date="2020-02" db="EMBL/GenBank/DDBJ databases">
        <authorList>
            <person name="Littmann E."/>
            <person name="Sorbara M."/>
        </authorList>
    </citation>
    <scope>NUCLEOTIDE SEQUENCE</scope>
    <source>
        <strain evidence="9">MSK.1.17</strain>
    </source>
</reference>
<keyword evidence="10" id="KW-1185">Reference proteome</keyword>
<dbReference type="InterPro" id="IPR017896">
    <property type="entry name" value="4Fe4S_Fe-S-bd"/>
</dbReference>
<dbReference type="CDD" id="cd00130">
    <property type="entry name" value="PAS"/>
    <property type="match status" value="1"/>
</dbReference>
<feature type="domain" description="4Fe-4S ferredoxin-type" evidence="6">
    <location>
        <begin position="33"/>
        <end position="62"/>
    </location>
</feature>
<evidence type="ECO:0000256" key="2">
    <source>
        <dbReference type="ARBA" id="ARBA00022723"/>
    </source>
</evidence>
<dbReference type="Gene3D" id="1.10.15.40">
    <property type="entry name" value="Electron transport complex subunit B, putative Fe-S cluster"/>
    <property type="match status" value="1"/>
</dbReference>
<feature type="domain" description="PAS" evidence="5">
    <location>
        <begin position="412"/>
        <end position="465"/>
    </location>
</feature>
<evidence type="ECO:0000259" key="6">
    <source>
        <dbReference type="PROSITE" id="PS51379"/>
    </source>
</evidence>
<keyword evidence="1" id="KW-0004">4Fe-4S</keyword>
<dbReference type="Proteomes" id="UP000669239">
    <property type="component" value="Unassembled WGS sequence"/>
</dbReference>
<dbReference type="InterPro" id="IPR035965">
    <property type="entry name" value="PAS-like_dom_sf"/>
</dbReference>
<evidence type="ECO:0000256" key="4">
    <source>
        <dbReference type="ARBA" id="ARBA00023014"/>
    </source>
</evidence>
<dbReference type="GO" id="GO:0051539">
    <property type="term" value="F:4 iron, 4 sulfur cluster binding"/>
    <property type="evidence" value="ECO:0007669"/>
    <property type="project" value="UniProtKB-KW"/>
</dbReference>
<evidence type="ECO:0000256" key="3">
    <source>
        <dbReference type="ARBA" id="ARBA00023004"/>
    </source>
</evidence>
<keyword evidence="3" id="KW-0408">Iron</keyword>
<dbReference type="SUPFAM" id="SSF53920">
    <property type="entry name" value="Fe-only hydrogenase"/>
    <property type="match status" value="1"/>
</dbReference>
<dbReference type="RefSeq" id="WP_165640824.1">
    <property type="nucleotide sequence ID" value="NZ_JAAITT010000002.1"/>
</dbReference>
<dbReference type="Pfam" id="PF12838">
    <property type="entry name" value="Fer4_7"/>
    <property type="match status" value="1"/>
</dbReference>
<name>A0AAW5C0B7_9FIRM</name>
<dbReference type="SUPFAM" id="SSF54862">
    <property type="entry name" value="4Fe-4S ferredoxins"/>
    <property type="match status" value="1"/>
</dbReference>
<protein>
    <submittedName>
        <fullName evidence="8">4Fe-4S binding protein</fullName>
    </submittedName>
    <submittedName>
        <fullName evidence="9">Histidine kinase</fullName>
    </submittedName>
</protein>
<dbReference type="PROSITE" id="PS51379">
    <property type="entry name" value="4FE4S_FER_2"/>
    <property type="match status" value="2"/>
</dbReference>
<dbReference type="InterPro" id="IPR009016">
    <property type="entry name" value="Fe_hydrogenase"/>
</dbReference>
<dbReference type="Gene3D" id="3.30.70.20">
    <property type="match status" value="1"/>
</dbReference>
<organism evidence="8 11">
    <name type="scientific">Enterocloster aldenensis</name>
    <dbReference type="NCBI Taxonomy" id="358742"/>
    <lineage>
        <taxon>Bacteria</taxon>
        <taxon>Bacillati</taxon>
        <taxon>Bacillota</taxon>
        <taxon>Clostridia</taxon>
        <taxon>Lachnospirales</taxon>
        <taxon>Lachnospiraceae</taxon>
        <taxon>Enterocloster</taxon>
    </lineage>
</organism>
<comment type="caution">
    <text evidence="8">The sequence shown here is derived from an EMBL/GenBank/DDBJ whole genome shotgun (WGS) entry which is preliminary data.</text>
</comment>
<dbReference type="GO" id="GO:0046872">
    <property type="term" value="F:metal ion binding"/>
    <property type="evidence" value="ECO:0007669"/>
    <property type="project" value="UniProtKB-KW"/>
</dbReference>
<evidence type="ECO:0000259" key="5">
    <source>
        <dbReference type="PROSITE" id="PS50112"/>
    </source>
</evidence>
<dbReference type="InterPro" id="IPR050340">
    <property type="entry name" value="Cytosolic_Fe-S_CAF"/>
</dbReference>
<keyword evidence="9" id="KW-0418">Kinase</keyword>
<dbReference type="InterPro" id="IPR004108">
    <property type="entry name" value="Fe_hydrogenase_lsu_C"/>
</dbReference>
<dbReference type="Gene3D" id="3.40.950.10">
    <property type="entry name" value="Fe-only Hydrogenase (Larger Subunit), Chain L, domain 3"/>
    <property type="match status" value="1"/>
</dbReference>
<dbReference type="PANTHER" id="PTHR11615">
    <property type="entry name" value="NITRATE, FORMATE, IRON DEHYDROGENASE"/>
    <property type="match status" value="1"/>
</dbReference>
<evidence type="ECO:0000313" key="11">
    <source>
        <dbReference type="Proteomes" id="UP001299608"/>
    </source>
</evidence>
<dbReference type="Pfam" id="PF02906">
    <property type="entry name" value="Fe_hyd_lg_C"/>
    <property type="match status" value="1"/>
</dbReference>
<proteinExistence type="predicted"/>
<gene>
    <name evidence="9" type="ORF">G5B36_01565</name>
    <name evidence="8" type="ORF">L0N08_19155</name>
</gene>
<evidence type="ECO:0000313" key="8">
    <source>
        <dbReference type="EMBL" id="MCG4747550.1"/>
    </source>
</evidence>
<dbReference type="InterPro" id="IPR017900">
    <property type="entry name" value="4Fe4S_Fe_S_CS"/>
</dbReference>
<dbReference type="PROSITE" id="PS00198">
    <property type="entry name" value="4FE4S_FER_1"/>
    <property type="match status" value="1"/>
</dbReference>
<keyword evidence="2" id="KW-0479">Metal-binding</keyword>
<evidence type="ECO:0000259" key="7">
    <source>
        <dbReference type="PROSITE" id="PS51656"/>
    </source>
</evidence>
<dbReference type="SMART" id="SM00091">
    <property type="entry name" value="PAS"/>
    <property type="match status" value="1"/>
</dbReference>
<feature type="domain" description="4Fe-4S" evidence="7">
    <location>
        <begin position="360"/>
        <end position="421"/>
    </location>
</feature>
<keyword evidence="9" id="KW-0808">Transferase</keyword>
<dbReference type="Proteomes" id="UP001299608">
    <property type="component" value="Unassembled WGS sequence"/>
</dbReference>
<dbReference type="Gene3D" id="3.30.450.20">
    <property type="entry name" value="PAS domain"/>
    <property type="match status" value="1"/>
</dbReference>
<accession>A0AAW5C0B7</accession>
<keyword evidence="4" id="KW-0411">Iron-sulfur</keyword>
<dbReference type="InterPro" id="IPR007202">
    <property type="entry name" value="4Fe-4S_dom"/>
</dbReference>
<dbReference type="EMBL" id="JAAITT010000002">
    <property type="protein sequence ID" value="NSJ47393.1"/>
    <property type="molecule type" value="Genomic_DNA"/>
</dbReference>
<dbReference type="PROSITE" id="PS50112">
    <property type="entry name" value="PAS"/>
    <property type="match status" value="1"/>
</dbReference>
<dbReference type="Pfam" id="PF04060">
    <property type="entry name" value="FeS"/>
    <property type="match status" value="1"/>
</dbReference>
<dbReference type="InterPro" id="IPR000014">
    <property type="entry name" value="PAS"/>
</dbReference>
<dbReference type="SUPFAM" id="SSF55785">
    <property type="entry name" value="PYP-like sensor domain (PAS domain)"/>
    <property type="match status" value="1"/>
</dbReference>
<evidence type="ECO:0000256" key="1">
    <source>
        <dbReference type="ARBA" id="ARBA00022485"/>
    </source>
</evidence>
<dbReference type="EMBL" id="JAKNGE010000025">
    <property type="protein sequence ID" value="MCG4747550.1"/>
    <property type="molecule type" value="Genomic_DNA"/>
</dbReference>
<reference evidence="9 10" key="1">
    <citation type="journal article" date="2020" name="Cell Host Microbe">
        <title>Functional and Genomic Variation between Human-Derived Isolates of Lachnospiraceae Reveals Inter- and Intra-Species Diversity.</title>
        <authorList>
            <person name="Sorbara M.T."/>
            <person name="Littmann E.R."/>
            <person name="Fontana E."/>
            <person name="Moody T.U."/>
            <person name="Kohout C.E."/>
            <person name="Gjonbalaj M."/>
            <person name="Eaton V."/>
            <person name="Seok R."/>
            <person name="Leiner I.M."/>
            <person name="Pamer E.G."/>
        </authorList>
    </citation>
    <scope>NUCLEOTIDE SEQUENCE [LARGE SCALE GENOMIC DNA]</scope>
    <source>
        <strain evidence="9 10">MSK.1.17</strain>
    </source>
</reference>
<dbReference type="PROSITE" id="PS51656">
    <property type="entry name" value="4FE4S"/>
    <property type="match status" value="1"/>
</dbReference>